<dbReference type="GO" id="GO:0005634">
    <property type="term" value="C:nucleus"/>
    <property type="evidence" value="ECO:0007669"/>
    <property type="project" value="TreeGrafter"/>
</dbReference>
<dbReference type="Proteomes" id="UP001487740">
    <property type="component" value="Unassembled WGS sequence"/>
</dbReference>
<dbReference type="GO" id="GO:0034587">
    <property type="term" value="P:piRNA processing"/>
    <property type="evidence" value="ECO:0007669"/>
    <property type="project" value="TreeGrafter"/>
</dbReference>
<evidence type="ECO:0000256" key="7">
    <source>
        <dbReference type="ARBA" id="ARBA00022723"/>
    </source>
</evidence>
<accession>A0AAW0TAP6</accession>
<protein>
    <recommendedName>
        <fullName evidence="3">Small RNA 2'-O-methyltransferase</fullName>
        <ecNumber evidence="11">2.1.1.386</ecNumber>
    </recommendedName>
</protein>
<dbReference type="GO" id="GO:0001510">
    <property type="term" value="P:RNA methylation"/>
    <property type="evidence" value="ECO:0007669"/>
    <property type="project" value="InterPro"/>
</dbReference>
<evidence type="ECO:0000256" key="3">
    <source>
        <dbReference type="ARBA" id="ARBA00021330"/>
    </source>
</evidence>
<comment type="similarity">
    <text evidence="2">Belongs to the methyltransferase superfamily. HEN1 family.</text>
</comment>
<keyword evidence="8" id="KW-0460">Magnesium</keyword>
<evidence type="ECO:0000256" key="4">
    <source>
        <dbReference type="ARBA" id="ARBA00022603"/>
    </source>
</evidence>
<evidence type="ECO:0000256" key="13">
    <source>
        <dbReference type="SAM" id="MobiDB-lite"/>
    </source>
</evidence>
<dbReference type="EMBL" id="JARAKH010000034">
    <property type="protein sequence ID" value="KAK8384635.1"/>
    <property type="molecule type" value="Genomic_DNA"/>
</dbReference>
<evidence type="ECO:0000256" key="10">
    <source>
        <dbReference type="ARBA" id="ARBA00023158"/>
    </source>
</evidence>
<dbReference type="GO" id="GO:0046872">
    <property type="term" value="F:metal ion binding"/>
    <property type="evidence" value="ECO:0007669"/>
    <property type="project" value="UniProtKB-KW"/>
</dbReference>
<evidence type="ECO:0000256" key="12">
    <source>
        <dbReference type="ARBA" id="ARBA00048418"/>
    </source>
</evidence>
<keyword evidence="5" id="KW-0808">Transferase</keyword>
<evidence type="ECO:0000256" key="5">
    <source>
        <dbReference type="ARBA" id="ARBA00022679"/>
    </source>
</evidence>
<dbReference type="Gene3D" id="3.40.50.150">
    <property type="entry name" value="Vaccinia Virus protein VP39"/>
    <property type="match status" value="1"/>
</dbReference>
<dbReference type="GO" id="GO:0090486">
    <property type="term" value="F:small RNA 2'-O-methyltransferase activity"/>
    <property type="evidence" value="ECO:0007669"/>
    <property type="project" value="UniProtKB-EC"/>
</dbReference>
<dbReference type="InterPro" id="IPR026610">
    <property type="entry name" value="Hen1"/>
</dbReference>
<evidence type="ECO:0000256" key="11">
    <source>
        <dbReference type="ARBA" id="ARBA00035025"/>
    </source>
</evidence>
<evidence type="ECO:0000313" key="15">
    <source>
        <dbReference type="Proteomes" id="UP001487740"/>
    </source>
</evidence>
<keyword evidence="6" id="KW-0949">S-adenosyl-L-methionine</keyword>
<sequence>MSTLDMDTLRSPVEDLHQEPPPIVSQSDPSSRGMVISGDKLVFSPPLYAQRYQAVQEIITASKMPITKVVDIGSAELKFFRNLRYINGVQEVVLVDVDEETLQSSKHRVQPLMADFLLRRQEPLTVKVVCGDARVYDPLLSGAQVVTLIEVIEHMNECDLPALVQCVFQHVRPHLVVVTTPNADFNKFFPNHTPGKFRHWDHKFEWTAQEFQHWCLGVVEEYQDYTVEFSGCGLGPDGTFCTQVATFWHHTQYQEHSEPLLRTAMTGTSFGEVGGLAQTAGLESVYKIIAECEYPVDKRTKEEWEVDYAMNRFNSLRNFLVAGDRQGIESSVPVWQQQDGGLGLPSPPDSSLSSDCIHYLTPHFDNEEAVYKAGDVKNEYCFYIIDNRYALIPMRSLAHWVNSGAETDLTDELISRAVGDECFETHGSSSSWVGKVMLYEERVSSSSRVTESDSEDTSYARWPSMETLHHNTSHHSTDVKGKLQIDVCENDIENWD</sequence>
<dbReference type="PANTHER" id="PTHR21404">
    <property type="entry name" value="HEN1"/>
    <property type="match status" value="1"/>
</dbReference>
<dbReference type="PANTHER" id="PTHR21404:SF3">
    <property type="entry name" value="SMALL RNA 2'-O-METHYLTRANSFERASE"/>
    <property type="match status" value="1"/>
</dbReference>
<keyword evidence="9" id="KW-0694">RNA-binding</keyword>
<organism evidence="14 15">
    <name type="scientific">Scylla paramamosain</name>
    <name type="common">Mud crab</name>
    <dbReference type="NCBI Taxonomy" id="85552"/>
    <lineage>
        <taxon>Eukaryota</taxon>
        <taxon>Metazoa</taxon>
        <taxon>Ecdysozoa</taxon>
        <taxon>Arthropoda</taxon>
        <taxon>Crustacea</taxon>
        <taxon>Multicrustacea</taxon>
        <taxon>Malacostraca</taxon>
        <taxon>Eumalacostraca</taxon>
        <taxon>Eucarida</taxon>
        <taxon>Decapoda</taxon>
        <taxon>Pleocyemata</taxon>
        <taxon>Brachyura</taxon>
        <taxon>Eubrachyura</taxon>
        <taxon>Portunoidea</taxon>
        <taxon>Portunidae</taxon>
        <taxon>Portuninae</taxon>
        <taxon>Scylla</taxon>
    </lineage>
</organism>
<dbReference type="SUPFAM" id="SSF53335">
    <property type="entry name" value="S-adenosyl-L-methionine-dependent methyltransferases"/>
    <property type="match status" value="1"/>
</dbReference>
<comment type="cofactor">
    <cofactor evidence="1">
        <name>Mg(2+)</name>
        <dbReference type="ChEBI" id="CHEBI:18420"/>
    </cofactor>
</comment>
<dbReference type="Pfam" id="PF13489">
    <property type="entry name" value="Methyltransf_23"/>
    <property type="match status" value="1"/>
</dbReference>
<feature type="region of interest" description="Disordered" evidence="13">
    <location>
        <begin position="1"/>
        <end position="32"/>
    </location>
</feature>
<evidence type="ECO:0000256" key="1">
    <source>
        <dbReference type="ARBA" id="ARBA00001946"/>
    </source>
</evidence>
<dbReference type="GO" id="GO:0003723">
    <property type="term" value="F:RNA binding"/>
    <property type="evidence" value="ECO:0007669"/>
    <property type="project" value="UniProtKB-KW"/>
</dbReference>
<keyword evidence="4" id="KW-0489">Methyltransferase</keyword>
<evidence type="ECO:0000256" key="6">
    <source>
        <dbReference type="ARBA" id="ARBA00022691"/>
    </source>
</evidence>
<keyword evidence="10" id="KW-0943">RNA-mediated gene silencing</keyword>
<comment type="caution">
    <text evidence="14">The sequence shown here is derived from an EMBL/GenBank/DDBJ whole genome shotgun (WGS) entry which is preliminary data.</text>
</comment>
<evidence type="ECO:0000256" key="8">
    <source>
        <dbReference type="ARBA" id="ARBA00022842"/>
    </source>
</evidence>
<dbReference type="InterPro" id="IPR029063">
    <property type="entry name" value="SAM-dependent_MTases_sf"/>
</dbReference>
<evidence type="ECO:0000256" key="9">
    <source>
        <dbReference type="ARBA" id="ARBA00022884"/>
    </source>
</evidence>
<dbReference type="EC" id="2.1.1.386" evidence="11"/>
<dbReference type="GO" id="GO:0030422">
    <property type="term" value="P:siRNA processing"/>
    <property type="evidence" value="ECO:0007669"/>
    <property type="project" value="TreeGrafter"/>
</dbReference>
<evidence type="ECO:0000313" key="14">
    <source>
        <dbReference type="EMBL" id="KAK8384635.1"/>
    </source>
</evidence>
<comment type="catalytic activity">
    <reaction evidence="12">
        <text>small RNA 3'-end nucleotide + S-adenosyl-L-methionine = small RNA 3'-end 2'-O-methylnucleotide + S-adenosyl-L-homocysteine + H(+)</text>
        <dbReference type="Rhea" id="RHEA:37887"/>
        <dbReference type="Rhea" id="RHEA-COMP:10415"/>
        <dbReference type="Rhea" id="RHEA-COMP:10416"/>
        <dbReference type="ChEBI" id="CHEBI:15378"/>
        <dbReference type="ChEBI" id="CHEBI:57856"/>
        <dbReference type="ChEBI" id="CHEBI:59789"/>
        <dbReference type="ChEBI" id="CHEBI:74896"/>
        <dbReference type="ChEBI" id="CHEBI:74898"/>
        <dbReference type="EC" id="2.1.1.386"/>
    </reaction>
</comment>
<dbReference type="AlphaFoldDB" id="A0AAW0TAP6"/>
<reference evidence="14 15" key="1">
    <citation type="submission" date="2023-03" db="EMBL/GenBank/DDBJ databases">
        <title>High-quality genome of Scylla paramamosain provides insights in environmental adaptation.</title>
        <authorList>
            <person name="Zhang L."/>
        </authorList>
    </citation>
    <scope>NUCLEOTIDE SEQUENCE [LARGE SCALE GENOMIC DNA]</scope>
    <source>
        <strain evidence="14">LZ_2023a</strain>
        <tissue evidence="14">Muscle</tissue>
    </source>
</reference>
<keyword evidence="7" id="KW-0479">Metal-binding</keyword>
<evidence type="ECO:0000256" key="2">
    <source>
        <dbReference type="ARBA" id="ARBA00009026"/>
    </source>
</evidence>
<name>A0AAW0TAP6_SCYPA</name>
<gene>
    <name evidence="14" type="ORF">O3P69_014299</name>
</gene>
<proteinExistence type="inferred from homology"/>
<dbReference type="GO" id="GO:0005737">
    <property type="term" value="C:cytoplasm"/>
    <property type="evidence" value="ECO:0007669"/>
    <property type="project" value="TreeGrafter"/>
</dbReference>
<keyword evidence="15" id="KW-1185">Reference proteome</keyword>